<feature type="signal peptide" evidence="1">
    <location>
        <begin position="1"/>
        <end position="32"/>
    </location>
</feature>
<protein>
    <submittedName>
        <fullName evidence="2">Uncharacterized protein</fullName>
    </submittedName>
</protein>
<evidence type="ECO:0000313" key="2">
    <source>
        <dbReference type="EMBL" id="CAD9707079.1"/>
    </source>
</evidence>
<sequence>MGMVSGVLPGGACGLLVRWLVVLLVWGGNSEAFSGHRLASRGSGALPGPCRWPLGRVHATEAAKGSHSTAPAIYEPYDVVEYSLTEEEQLSHAGKTRGVASVLEDGRLQPLCVWQAGSTEFVWDEDLTPFDAQGRVVRRLDNVFYSQRLVDGGMGPRNPHGEESEDVFLVEEDLDDDVFVQHRPDREIFW</sequence>
<dbReference type="AlphaFoldDB" id="A0A7S2SQQ3"/>
<feature type="chain" id="PRO_5030700382" evidence="1">
    <location>
        <begin position="33"/>
        <end position="190"/>
    </location>
</feature>
<organism evidence="2">
    <name type="scientific">Rhizochromulina marina</name>
    <dbReference type="NCBI Taxonomy" id="1034831"/>
    <lineage>
        <taxon>Eukaryota</taxon>
        <taxon>Sar</taxon>
        <taxon>Stramenopiles</taxon>
        <taxon>Ochrophyta</taxon>
        <taxon>Dictyochophyceae</taxon>
        <taxon>Rhizochromulinales</taxon>
        <taxon>Rhizochromulina</taxon>
    </lineage>
</organism>
<accession>A0A7S2SQQ3</accession>
<dbReference type="EMBL" id="HBHJ01027291">
    <property type="protein sequence ID" value="CAD9707079.1"/>
    <property type="molecule type" value="Transcribed_RNA"/>
</dbReference>
<name>A0A7S2SQQ3_9STRA</name>
<evidence type="ECO:0000256" key="1">
    <source>
        <dbReference type="SAM" id="SignalP"/>
    </source>
</evidence>
<proteinExistence type="predicted"/>
<keyword evidence="1" id="KW-0732">Signal</keyword>
<reference evidence="2" key="1">
    <citation type="submission" date="2021-01" db="EMBL/GenBank/DDBJ databases">
        <authorList>
            <person name="Corre E."/>
            <person name="Pelletier E."/>
            <person name="Niang G."/>
            <person name="Scheremetjew M."/>
            <person name="Finn R."/>
            <person name="Kale V."/>
            <person name="Holt S."/>
            <person name="Cochrane G."/>
            <person name="Meng A."/>
            <person name="Brown T."/>
            <person name="Cohen L."/>
        </authorList>
    </citation>
    <scope>NUCLEOTIDE SEQUENCE</scope>
    <source>
        <strain evidence="2">CCMP1243</strain>
    </source>
</reference>
<gene>
    <name evidence="2" type="ORF">RMAR1173_LOCUS18070</name>
</gene>